<dbReference type="RefSeq" id="WP_021071248.1">
    <property type="nucleotide sequence ID" value="NZ_ATDL01000016.1"/>
</dbReference>
<keyword evidence="1" id="KW-0732">Signal</keyword>
<dbReference type="EMBL" id="ATDL01000016">
    <property type="protein sequence ID" value="ERJ58552.1"/>
    <property type="molecule type" value="Genomic_DNA"/>
</dbReference>
<feature type="signal peptide" evidence="1">
    <location>
        <begin position="1"/>
        <end position="24"/>
    </location>
</feature>
<proteinExistence type="predicted"/>
<reference evidence="2 3" key="1">
    <citation type="journal article" date="2013" name="Genome Announc.">
        <title>The Draft Genome Sequence of Sphingomonas paucimobilis Strain HER1398 (Proteobacteria), Host to the Giant PAU Phage, Indicates That It Is a Member of the Genus Sphingobacterium (Bacteroidetes).</title>
        <authorList>
            <person name="White R.A.III."/>
            <person name="Suttle C.A."/>
        </authorList>
    </citation>
    <scope>NUCLEOTIDE SEQUENCE [LARGE SCALE GENOMIC DNA]</scope>
    <source>
        <strain evidence="2 3">HER1398</strain>
    </source>
</reference>
<feature type="chain" id="PRO_5004628068" description="Gluconate 2-dehydrogenase subunit 3 family protein" evidence="1">
    <location>
        <begin position="25"/>
        <end position="158"/>
    </location>
</feature>
<dbReference type="eggNOG" id="ENOG50309X8">
    <property type="taxonomic scope" value="Bacteria"/>
</dbReference>
<accession>U2HSV0</accession>
<organism evidence="2 3">
    <name type="scientific">Sphingobacterium paucimobilis HER1398</name>
    <dbReference type="NCBI Taxonomy" id="1346330"/>
    <lineage>
        <taxon>Bacteria</taxon>
        <taxon>Pseudomonadati</taxon>
        <taxon>Bacteroidota</taxon>
        <taxon>Sphingobacteriia</taxon>
        <taxon>Sphingobacteriales</taxon>
        <taxon>Sphingobacteriaceae</taxon>
        <taxon>Sphingobacterium</taxon>
    </lineage>
</organism>
<dbReference type="PATRIC" id="fig|1346330.5.peg.3103"/>
<evidence type="ECO:0000256" key="1">
    <source>
        <dbReference type="SAM" id="SignalP"/>
    </source>
</evidence>
<dbReference type="PROSITE" id="PS51257">
    <property type="entry name" value="PROKAR_LIPOPROTEIN"/>
    <property type="match status" value="1"/>
</dbReference>
<dbReference type="OrthoDB" id="6385145at2"/>
<evidence type="ECO:0008006" key="4">
    <source>
        <dbReference type="Google" id="ProtNLM"/>
    </source>
</evidence>
<dbReference type="STRING" id="1346330.M472_07205"/>
<dbReference type="AlphaFoldDB" id="U2HSV0"/>
<dbReference type="Pfam" id="PF13618">
    <property type="entry name" value="Gluconate_2-dh3"/>
    <property type="match status" value="1"/>
</dbReference>
<dbReference type="Proteomes" id="UP000016584">
    <property type="component" value="Unassembled WGS sequence"/>
</dbReference>
<evidence type="ECO:0000313" key="2">
    <source>
        <dbReference type="EMBL" id="ERJ58552.1"/>
    </source>
</evidence>
<gene>
    <name evidence="2" type="ORF">M472_07205</name>
</gene>
<evidence type="ECO:0000313" key="3">
    <source>
        <dbReference type="Proteomes" id="UP000016584"/>
    </source>
</evidence>
<dbReference type="InterPro" id="IPR027056">
    <property type="entry name" value="Gluconate_2DH_su3"/>
</dbReference>
<keyword evidence="3" id="KW-1185">Reference proteome</keyword>
<comment type="caution">
    <text evidence="2">The sequence shown here is derived from an EMBL/GenBank/DDBJ whole genome shotgun (WGS) entry which is preliminary data.</text>
</comment>
<sequence length="158" mass="17506">MNRRTALKQFFILAGGLMIASSCAGETGGASIELRNIVLSADDEALIGDLVEAIIPKTDSPGAKELNLHLFVMRMLDDCHSREDQDAFIKGLKMAAKANLNTESAHLAYLQTLKEDIFFDILKKRTLQGYLNSEYIMKNKLIYELVPGHYDGAVKVNT</sequence>
<name>U2HSV0_9SPHI</name>
<protein>
    <recommendedName>
        <fullName evidence="4">Gluconate 2-dehydrogenase subunit 3 family protein</fullName>
    </recommendedName>
</protein>